<protein>
    <submittedName>
        <fullName evidence="1">Uncharacterized protein</fullName>
    </submittedName>
</protein>
<dbReference type="Proteomes" id="UP000006694">
    <property type="component" value="Chromosome"/>
</dbReference>
<name>A5FDP4_FLAJ1</name>
<organism evidence="1 2">
    <name type="scientific">Flavobacterium johnsoniae (strain ATCC 17061 / DSM 2064 / JCM 8514 / BCRC 14874 / CCUG 350202 / NBRC 14942 / NCIMB 11054 / UW101)</name>
    <name type="common">Cytophaga johnsonae</name>
    <dbReference type="NCBI Taxonomy" id="376686"/>
    <lineage>
        <taxon>Bacteria</taxon>
        <taxon>Pseudomonadati</taxon>
        <taxon>Bacteroidota</taxon>
        <taxon>Flavobacteriia</taxon>
        <taxon>Flavobacteriales</taxon>
        <taxon>Flavobacteriaceae</taxon>
        <taxon>Flavobacterium</taxon>
    </lineage>
</organism>
<reference evidence="1 2" key="1">
    <citation type="journal article" date="2009" name="Appl. Environ. Microbiol.">
        <title>Novel features of the polysaccharide-digesting gliding bacterium Flavobacterium johnsoniae as revealed by genome sequence analysis.</title>
        <authorList>
            <person name="McBride M.J."/>
            <person name="Xie G."/>
            <person name="Martens E.C."/>
            <person name="Lapidus A."/>
            <person name="Henrissat B."/>
            <person name="Rhodes R.G."/>
            <person name="Goltsman E."/>
            <person name="Wang W."/>
            <person name="Xu J."/>
            <person name="Hunnicutt D.W."/>
            <person name="Staroscik A.M."/>
            <person name="Hoover T.R."/>
            <person name="Cheng Y.Q."/>
            <person name="Stein J.L."/>
        </authorList>
    </citation>
    <scope>NUCLEOTIDE SEQUENCE [LARGE SCALE GENOMIC DNA]</scope>
    <source>
        <strain evidence="2">ATCC 17061 / DSM 2064 / JCM 8514 / BCRC 14874 / CCUG 350202 / NBRC 14942 / NCIMB 11054 / UW101</strain>
    </source>
</reference>
<dbReference type="HOGENOM" id="CLU_855010_0_0_10"/>
<dbReference type="AlphaFoldDB" id="A5FDP4"/>
<dbReference type="eggNOG" id="ENOG503466P">
    <property type="taxonomic scope" value="Bacteria"/>
</dbReference>
<evidence type="ECO:0000313" key="1">
    <source>
        <dbReference type="EMBL" id="ABQ06679.1"/>
    </source>
</evidence>
<keyword evidence="2" id="KW-1185">Reference proteome</keyword>
<sequence>MVKDFAIERFFKKHNSSHKNKYIEILDLKFINNGDGTAYITSVDVEILSCNINRSPNLVLECDIEDGKIKIYCKNLGWGSAKIKKSILSNSELKKITNQQSFELIIESGDKKKILELELKIDKLEFDEILLKRSKIFSQISELLESKDSNVFNYKEIDLYLSENERWHIEEYFENLKVVPIFEERQKWHIQYFKHKQVQHVPVNEHPRITVEFLDENDNEYKKNFTIEKCDLWFNEKELINNPKQLYYSLRKPEDIYLVILCPEKNRNKKYNLSHYIKGGDVERLHFLFASEKTADYVVRFVFYFNKGEKIQSDLFKLSLYTENRKDFFYDKIHDGSHFAFNDGEWRLE</sequence>
<dbReference type="GeneID" id="31766581"/>
<gene>
    <name evidence="1" type="ordered locus">Fjoh_3665</name>
</gene>
<dbReference type="EMBL" id="CP000685">
    <property type="protein sequence ID" value="ABQ06679.1"/>
    <property type="molecule type" value="Genomic_DNA"/>
</dbReference>
<dbReference type="RefSeq" id="WP_012025646.1">
    <property type="nucleotide sequence ID" value="NC_009441.1"/>
</dbReference>
<proteinExistence type="predicted"/>
<accession>A5FDP4</accession>
<evidence type="ECO:0000313" key="2">
    <source>
        <dbReference type="Proteomes" id="UP000006694"/>
    </source>
</evidence>
<dbReference type="KEGG" id="fjo:Fjoh_3665"/>
<dbReference type="STRING" id="376686.Fjoh_3665"/>